<gene>
    <name evidence="1" type="ORF">SAMN02982929_07182</name>
    <name evidence="2" type="ORF">SAMN05216506_103187</name>
</gene>
<reference evidence="1" key="1">
    <citation type="submission" date="2016-10" db="EMBL/GenBank/DDBJ databases">
        <authorList>
            <person name="de Groot N.N."/>
        </authorList>
    </citation>
    <scope>NUCLEOTIDE SEQUENCE [LARGE SCALE GENOMIC DNA]</scope>
    <source>
        <strain evidence="1">ATCC 20501</strain>
    </source>
</reference>
<accession>A0A1H6ELF0</accession>
<dbReference type="AlphaFoldDB" id="A0A1H6ELF0"/>
<sequence>MTIDIEDLQAFANRRAELRAALDGADWATTMAATQAGIITAQSLGFRAEKAAAKAFGWTRVPVVIHRGDLLTPDGEFVELKTTTGPGGTLMLRQIRTSQRVNWLLVFAGTPFGETEIFALDRLDVEHESRDMDAAHGVRATASELAMTFDRSSEIYHRWMANYHLATVRELDEAADVVNDRIRP</sequence>
<keyword evidence="3" id="KW-1185">Reference proteome</keyword>
<evidence type="ECO:0000313" key="4">
    <source>
        <dbReference type="Proteomes" id="UP000236729"/>
    </source>
</evidence>
<protein>
    <submittedName>
        <fullName evidence="1">Uncharacterized protein</fullName>
    </submittedName>
</protein>
<evidence type="ECO:0000313" key="2">
    <source>
        <dbReference type="EMBL" id="SFD23890.1"/>
    </source>
</evidence>
<evidence type="ECO:0000313" key="1">
    <source>
        <dbReference type="EMBL" id="SEG98678.1"/>
    </source>
</evidence>
<proteinExistence type="predicted"/>
<dbReference type="RefSeq" id="WP_093350627.1">
    <property type="nucleotide sequence ID" value="NZ_FNVB01000021.1"/>
</dbReference>
<organism evidence="1 4">
    <name type="scientific">Saccharopolyspora kobensis</name>
    <dbReference type="NCBI Taxonomy" id="146035"/>
    <lineage>
        <taxon>Bacteria</taxon>
        <taxon>Bacillati</taxon>
        <taxon>Actinomycetota</taxon>
        <taxon>Actinomycetes</taxon>
        <taxon>Pseudonocardiales</taxon>
        <taxon>Pseudonocardiaceae</taxon>
        <taxon>Saccharopolyspora</taxon>
    </lineage>
</organism>
<dbReference type="Proteomes" id="UP000236729">
    <property type="component" value="Unassembled WGS sequence"/>
</dbReference>
<dbReference type="Proteomes" id="UP000199690">
    <property type="component" value="Unassembled WGS sequence"/>
</dbReference>
<reference evidence="3 4" key="2">
    <citation type="submission" date="2016-10" db="EMBL/GenBank/DDBJ databases">
        <authorList>
            <person name="Varghese N."/>
            <person name="Submissions S."/>
        </authorList>
    </citation>
    <scope>NUCLEOTIDE SEQUENCE [LARGE SCALE GENOMIC DNA]</scope>
    <source>
        <strain evidence="4">ATCC 20501</strain>
        <strain evidence="2 3">CGMCC 4.3529</strain>
    </source>
</reference>
<name>A0A1H6ELF0_9PSEU</name>
<dbReference type="EMBL" id="FNVB01000021">
    <property type="protein sequence ID" value="SEG98678.1"/>
    <property type="molecule type" value="Genomic_DNA"/>
</dbReference>
<accession>A0A1I1R0T8</accession>
<dbReference type="EMBL" id="FOME01000003">
    <property type="protein sequence ID" value="SFD23890.1"/>
    <property type="molecule type" value="Genomic_DNA"/>
</dbReference>
<evidence type="ECO:0000313" key="3">
    <source>
        <dbReference type="Proteomes" id="UP000199690"/>
    </source>
</evidence>